<dbReference type="EMBL" id="WJQU01000003">
    <property type="protein sequence ID" value="KAJ6637595.1"/>
    <property type="molecule type" value="Genomic_DNA"/>
</dbReference>
<dbReference type="InterPro" id="IPR002937">
    <property type="entry name" value="Amino_oxidase"/>
</dbReference>
<dbReference type="Proteomes" id="UP001151699">
    <property type="component" value="Chromosome X"/>
</dbReference>
<evidence type="ECO:0000256" key="4">
    <source>
        <dbReference type="ARBA" id="ARBA00012867"/>
    </source>
</evidence>
<dbReference type="AlphaFoldDB" id="A0A9Q0MUW3"/>
<evidence type="ECO:0000256" key="10">
    <source>
        <dbReference type="ARBA" id="ARBA00047554"/>
    </source>
</evidence>
<evidence type="ECO:0000256" key="3">
    <source>
        <dbReference type="ARBA" id="ARBA00010551"/>
    </source>
</evidence>
<keyword evidence="9 11" id="KW-0627">Porphyrin biosynthesis</keyword>
<comment type="subcellular location">
    <subcellularLocation>
        <location evidence="11">Mitochondrion inner membrane</location>
    </subcellularLocation>
</comment>
<proteinExistence type="inferred from homology"/>
<feature type="domain" description="Amine oxidase" evidence="12">
    <location>
        <begin position="9"/>
        <end position="467"/>
    </location>
</feature>
<evidence type="ECO:0000259" key="12">
    <source>
        <dbReference type="Pfam" id="PF01593"/>
    </source>
</evidence>
<evidence type="ECO:0000313" key="13">
    <source>
        <dbReference type="EMBL" id="KAJ6637595.1"/>
    </source>
</evidence>
<evidence type="ECO:0000256" key="5">
    <source>
        <dbReference type="ARBA" id="ARBA00022630"/>
    </source>
</evidence>
<dbReference type="OrthoDB" id="419752at2759"/>
<dbReference type="Pfam" id="PF01593">
    <property type="entry name" value="Amino_oxidase"/>
    <property type="match status" value="1"/>
</dbReference>
<gene>
    <name evidence="13" type="primary">PPOX</name>
    <name evidence="13" type="ORF">Bhyg_10326</name>
</gene>
<sequence>MANILGGGISGLSAAYYLSKAVTSPIALFEATDKIGGWIRSSQQQGFIFESGPRTIRPAGVKGRNTLKLIESIGLSDKVNPICASHAAAKNRMIYVNGNLNLLPSATMDIFKKLPPFSKPLVAAVIHDLTAPRNTQQLEDESIHSFVERRFGKEIAEYAIGSMICGICAGDAKKISVKFLMEDLFRNEQKYGGVFKGMILNSLFGSKDKIEQIDGELINRSIRQQWRIYSLEGGLQRLPDSLCSHVQQTRTEVHFNAACTRINFHPDQVVATINGKEFASKAIISSIPSYKLADLVREQHPKLSQLLEDITYVDVATINMQFDKANLLEIPGFGFLVPPCVNRPILGVIFDSVCFDVKDHTLLTVMMGGNWFEEKFGTNPSEQHLLDVAMKEVKTILKISKVPNKTKVNILRNCIPQYHVGHHKRIKDIRTYIKDNRLPLFLCGAAYDGVGVNDVIYSSKMAVKELLKK</sequence>
<keyword evidence="5 11" id="KW-0285">Flavoprotein</keyword>
<keyword evidence="7 11" id="KW-0560">Oxidoreductase</keyword>
<evidence type="ECO:0000256" key="1">
    <source>
        <dbReference type="ARBA" id="ARBA00002600"/>
    </source>
</evidence>
<dbReference type="InterPro" id="IPR036188">
    <property type="entry name" value="FAD/NAD-bd_sf"/>
</dbReference>
<comment type="catalytic activity">
    <reaction evidence="10 11">
        <text>protoporphyrinogen IX + 3 O2 = protoporphyrin IX + 3 H2O2</text>
        <dbReference type="Rhea" id="RHEA:25576"/>
        <dbReference type="ChEBI" id="CHEBI:15379"/>
        <dbReference type="ChEBI" id="CHEBI:16240"/>
        <dbReference type="ChEBI" id="CHEBI:57306"/>
        <dbReference type="ChEBI" id="CHEBI:57307"/>
        <dbReference type="EC" id="1.3.3.4"/>
    </reaction>
</comment>
<evidence type="ECO:0000256" key="11">
    <source>
        <dbReference type="RuleBase" id="RU367069"/>
    </source>
</evidence>
<evidence type="ECO:0000256" key="2">
    <source>
        <dbReference type="ARBA" id="ARBA00005073"/>
    </source>
</evidence>
<reference evidence="13" key="1">
    <citation type="submission" date="2022-07" db="EMBL/GenBank/DDBJ databases">
        <authorList>
            <person name="Trinca V."/>
            <person name="Uliana J.V.C."/>
            <person name="Torres T.T."/>
            <person name="Ward R.J."/>
            <person name="Monesi N."/>
        </authorList>
    </citation>
    <scope>NUCLEOTIDE SEQUENCE</scope>
    <source>
        <strain evidence="13">HSMRA1968</strain>
        <tissue evidence="13">Whole embryos</tissue>
    </source>
</reference>
<dbReference type="SUPFAM" id="SSF51905">
    <property type="entry name" value="FAD/NAD(P)-binding domain"/>
    <property type="match status" value="1"/>
</dbReference>
<dbReference type="FunFam" id="3.50.50.60:FF:000193">
    <property type="entry name" value="Protoporphyrinogen oxidase"/>
    <property type="match status" value="1"/>
</dbReference>
<keyword evidence="8 11" id="KW-0350">Heme biosynthesis</keyword>
<dbReference type="PANTHER" id="PTHR42923">
    <property type="entry name" value="PROTOPORPHYRINOGEN OXIDASE"/>
    <property type="match status" value="1"/>
</dbReference>
<name>A0A9Q0MUW3_9DIPT</name>
<evidence type="ECO:0000256" key="9">
    <source>
        <dbReference type="ARBA" id="ARBA00023244"/>
    </source>
</evidence>
<evidence type="ECO:0000313" key="14">
    <source>
        <dbReference type="Proteomes" id="UP001151699"/>
    </source>
</evidence>
<comment type="similarity">
    <text evidence="3 11">Belongs to the protoporphyrinogen/coproporphyrinogen oxidase family. Protoporphyrinogen oxidase subfamily.</text>
</comment>
<comment type="pathway">
    <text evidence="2 11">Porphyrin-containing compound metabolism; protoporphyrin-IX biosynthesis; protoporphyrin-IX from protoporphyrinogen-IX: step 1/1.</text>
</comment>
<dbReference type="EC" id="1.3.3.4" evidence="4 11"/>
<dbReference type="InterPro" id="IPR004572">
    <property type="entry name" value="Protoporphyrinogen_oxidase"/>
</dbReference>
<dbReference type="SUPFAM" id="SSF54373">
    <property type="entry name" value="FAD-linked reductases, C-terminal domain"/>
    <property type="match status" value="1"/>
</dbReference>
<comment type="cofactor">
    <cofactor evidence="11">
        <name>FAD</name>
        <dbReference type="ChEBI" id="CHEBI:57692"/>
    </cofactor>
    <text evidence="11">Binds 1 FAD per subunit.</text>
</comment>
<comment type="caution">
    <text evidence="13">The sequence shown here is derived from an EMBL/GenBank/DDBJ whole genome shotgun (WGS) entry which is preliminary data.</text>
</comment>
<dbReference type="Gene3D" id="3.50.50.60">
    <property type="entry name" value="FAD/NAD(P)-binding domain"/>
    <property type="match status" value="1"/>
</dbReference>
<keyword evidence="6 11" id="KW-0274">FAD</keyword>
<dbReference type="GO" id="GO:0005743">
    <property type="term" value="C:mitochondrial inner membrane"/>
    <property type="evidence" value="ECO:0007669"/>
    <property type="project" value="UniProtKB-SubCell"/>
</dbReference>
<dbReference type="GO" id="GO:0006782">
    <property type="term" value="P:protoporphyrinogen IX biosynthetic process"/>
    <property type="evidence" value="ECO:0007669"/>
    <property type="project" value="UniProtKB-UniRule"/>
</dbReference>
<dbReference type="InterPro" id="IPR050464">
    <property type="entry name" value="Zeta_carotene_desat/Oxidored"/>
</dbReference>
<dbReference type="PANTHER" id="PTHR42923:SF3">
    <property type="entry name" value="PROTOPORPHYRINOGEN OXIDASE"/>
    <property type="match status" value="1"/>
</dbReference>
<protein>
    <recommendedName>
        <fullName evidence="4 11">Protoporphyrinogen oxidase</fullName>
        <ecNumber evidence="4 11">1.3.3.4</ecNumber>
    </recommendedName>
</protein>
<evidence type="ECO:0000256" key="7">
    <source>
        <dbReference type="ARBA" id="ARBA00023002"/>
    </source>
</evidence>
<keyword evidence="14" id="KW-1185">Reference proteome</keyword>
<dbReference type="NCBIfam" id="TIGR00562">
    <property type="entry name" value="proto_IX_ox"/>
    <property type="match status" value="1"/>
</dbReference>
<accession>A0A9Q0MUW3</accession>
<comment type="function">
    <text evidence="1 11">Catalyzes the 6-electron oxidation of protoporphyrinogen-IX to form protoporphyrin-IX.</text>
</comment>
<evidence type="ECO:0000256" key="6">
    <source>
        <dbReference type="ARBA" id="ARBA00022827"/>
    </source>
</evidence>
<dbReference type="GO" id="GO:0004729">
    <property type="term" value="F:oxygen-dependent protoporphyrinogen oxidase activity"/>
    <property type="evidence" value="ECO:0007669"/>
    <property type="project" value="UniProtKB-UniRule"/>
</dbReference>
<organism evidence="13 14">
    <name type="scientific">Pseudolycoriella hygida</name>
    <dbReference type="NCBI Taxonomy" id="35572"/>
    <lineage>
        <taxon>Eukaryota</taxon>
        <taxon>Metazoa</taxon>
        <taxon>Ecdysozoa</taxon>
        <taxon>Arthropoda</taxon>
        <taxon>Hexapoda</taxon>
        <taxon>Insecta</taxon>
        <taxon>Pterygota</taxon>
        <taxon>Neoptera</taxon>
        <taxon>Endopterygota</taxon>
        <taxon>Diptera</taxon>
        <taxon>Nematocera</taxon>
        <taxon>Sciaroidea</taxon>
        <taxon>Sciaridae</taxon>
        <taxon>Pseudolycoriella</taxon>
    </lineage>
</organism>
<evidence type="ECO:0000256" key="8">
    <source>
        <dbReference type="ARBA" id="ARBA00023133"/>
    </source>
</evidence>